<protein>
    <submittedName>
        <fullName evidence="2">Uncharacterized protein</fullName>
    </submittedName>
</protein>
<dbReference type="EMBL" id="CAJPVI010000033">
    <property type="protein sequence ID" value="CAG2155376.1"/>
    <property type="molecule type" value="Genomic_DNA"/>
</dbReference>
<comment type="caution">
    <text evidence="2">The sequence shown here is derived from an EMBL/GenBank/DDBJ whole genome shotgun (WGS) entry which is preliminary data.</text>
</comment>
<sequence length="63" mass="6745">MIESVQTPSTPGPQPNNTPGGRVVADLSFSQLGGASWSSWRTQIDLKVSVETGQILAQYQTLL</sequence>
<evidence type="ECO:0000313" key="2">
    <source>
        <dbReference type="EMBL" id="CAG2155376.1"/>
    </source>
</evidence>
<dbReference type="Proteomes" id="UP000672657">
    <property type="component" value="Unassembled WGS sequence"/>
</dbReference>
<organism evidence="2 3">
    <name type="scientific">Cupriavidus numazuensis</name>
    <dbReference type="NCBI Taxonomy" id="221992"/>
    <lineage>
        <taxon>Bacteria</taxon>
        <taxon>Pseudomonadati</taxon>
        <taxon>Pseudomonadota</taxon>
        <taxon>Betaproteobacteria</taxon>
        <taxon>Burkholderiales</taxon>
        <taxon>Burkholderiaceae</taxon>
        <taxon>Cupriavidus</taxon>
    </lineage>
</organism>
<keyword evidence="3" id="KW-1185">Reference proteome</keyword>
<name>A0ABN7Q365_9BURK</name>
<evidence type="ECO:0000313" key="3">
    <source>
        <dbReference type="Proteomes" id="UP000672657"/>
    </source>
</evidence>
<accession>A0ABN7Q365</accession>
<feature type="region of interest" description="Disordered" evidence="1">
    <location>
        <begin position="1"/>
        <end position="24"/>
    </location>
</feature>
<reference evidence="2 3" key="1">
    <citation type="submission" date="2021-03" db="EMBL/GenBank/DDBJ databases">
        <authorList>
            <person name="Peeters C."/>
        </authorList>
    </citation>
    <scope>NUCLEOTIDE SEQUENCE [LARGE SCALE GENOMIC DNA]</scope>
    <source>
        <strain evidence="2 3">LMG 26411</strain>
    </source>
</reference>
<proteinExistence type="predicted"/>
<gene>
    <name evidence="2" type="ORF">LMG26411_04916</name>
</gene>
<evidence type="ECO:0000256" key="1">
    <source>
        <dbReference type="SAM" id="MobiDB-lite"/>
    </source>
</evidence>